<dbReference type="GO" id="GO:0016020">
    <property type="term" value="C:membrane"/>
    <property type="evidence" value="ECO:0007669"/>
    <property type="project" value="GOC"/>
</dbReference>
<comment type="caution">
    <text evidence="2">The sequence shown here is derived from an EMBL/GenBank/DDBJ whole genome shotgun (WGS) entry which is preliminary data.</text>
</comment>
<dbReference type="PANTHER" id="PTHR32385:SF15">
    <property type="entry name" value="INOSITOL PHOSPHOCERAMIDE MANNOSYLTRANSFERASE 1"/>
    <property type="match status" value="1"/>
</dbReference>
<protein>
    <submittedName>
        <fullName evidence="2">Glycosyl transferase</fullName>
    </submittedName>
</protein>
<evidence type="ECO:0000313" key="2">
    <source>
        <dbReference type="EMBL" id="KJY69667.1"/>
    </source>
</evidence>
<dbReference type="Gene3D" id="3.90.550.20">
    <property type="match status" value="1"/>
</dbReference>
<dbReference type="EMBL" id="JXXR01000019">
    <property type="protein sequence ID" value="KJY69667.1"/>
    <property type="molecule type" value="Genomic_DNA"/>
</dbReference>
<sequence length="259" mass="30260">MKNLSILVSNRLIRLIGNIFKMLSYPFHALFPNKRFTIPSLSSPKVTSNKQTKIPKIIWQTNFSAQSTLPVYLNYLFNRLMSLDYEYRYVSTEERAEFIKANASERVYNAYMQLNDGAAQADLWRLITINTHGGIYMDIDATLVWPLKRILPTDENAMYVKLKKNQHYTNFFLASAPNNPDYELAINKIVENIESRNIEQGVYFLTGPMVITGVLDNKPVVYKERKYVCIQGTFTNEYFQYLDKPRSKWTHKKPEDLLK</sequence>
<dbReference type="GO" id="GO:0051999">
    <property type="term" value="P:mannosyl-inositol phosphorylceramide biosynthetic process"/>
    <property type="evidence" value="ECO:0007669"/>
    <property type="project" value="TreeGrafter"/>
</dbReference>
<dbReference type="Pfam" id="PF04488">
    <property type="entry name" value="Gly_transf_sug"/>
    <property type="match status" value="1"/>
</dbReference>
<dbReference type="SUPFAM" id="SSF53448">
    <property type="entry name" value="Nucleotide-diphospho-sugar transferases"/>
    <property type="match status" value="1"/>
</dbReference>
<accession>A0A837G4F1</accession>
<keyword evidence="1 2" id="KW-0808">Transferase</keyword>
<dbReference type="PANTHER" id="PTHR32385">
    <property type="entry name" value="MANNOSYL PHOSPHORYLINOSITOL CERAMIDE SYNTHASE"/>
    <property type="match status" value="1"/>
</dbReference>
<organism evidence="2">
    <name type="scientific">Vibrio coralliilyticus</name>
    <dbReference type="NCBI Taxonomy" id="190893"/>
    <lineage>
        <taxon>Bacteria</taxon>
        <taxon>Pseudomonadati</taxon>
        <taxon>Pseudomonadota</taxon>
        <taxon>Gammaproteobacteria</taxon>
        <taxon>Vibrionales</taxon>
        <taxon>Vibrionaceae</taxon>
        <taxon>Vibrio</taxon>
    </lineage>
</organism>
<proteinExistence type="predicted"/>
<name>A0A837G4F1_9VIBR</name>
<dbReference type="GO" id="GO:0000030">
    <property type="term" value="F:mannosyltransferase activity"/>
    <property type="evidence" value="ECO:0007669"/>
    <property type="project" value="TreeGrafter"/>
</dbReference>
<reference evidence="2" key="1">
    <citation type="journal article" date="2015" name="BMC Genomics">
        <title>Genome mining reveals unlocked bioactive potential of marine Gram-negative bacteria.</title>
        <authorList>
            <person name="Machado H."/>
            <person name="Sonnenschein E.C."/>
            <person name="Melchiorsen J."/>
            <person name="Gram L."/>
        </authorList>
    </citation>
    <scope>NUCLEOTIDE SEQUENCE</scope>
    <source>
        <strain evidence="2">S2052</strain>
    </source>
</reference>
<dbReference type="InterPro" id="IPR007577">
    <property type="entry name" value="GlycoTrfase_DXD_sugar-bd_CS"/>
</dbReference>
<dbReference type="AlphaFoldDB" id="A0A837G4F1"/>
<gene>
    <name evidence="2" type="ORF">TW71_17820</name>
</gene>
<dbReference type="RefSeq" id="WP_045986808.1">
    <property type="nucleotide sequence ID" value="NZ_CP063051.1"/>
</dbReference>
<dbReference type="InterPro" id="IPR051706">
    <property type="entry name" value="Glycosyltransferase_domain"/>
</dbReference>
<dbReference type="InterPro" id="IPR029044">
    <property type="entry name" value="Nucleotide-diphossugar_trans"/>
</dbReference>
<evidence type="ECO:0000256" key="1">
    <source>
        <dbReference type="ARBA" id="ARBA00022679"/>
    </source>
</evidence>